<dbReference type="GO" id="GO:0006777">
    <property type="term" value="P:Mo-molybdopterin cofactor biosynthetic process"/>
    <property type="evidence" value="ECO:0007669"/>
    <property type="project" value="UniProtKB-KW"/>
</dbReference>
<dbReference type="RefSeq" id="WP_101849073.1">
    <property type="nucleotide sequence ID" value="NZ_PKIZ01000002.1"/>
</dbReference>
<dbReference type="PANTHER" id="PTHR43764">
    <property type="entry name" value="MOLYBDENUM COFACTOR BIOSYNTHESIS"/>
    <property type="match status" value="1"/>
</dbReference>
<dbReference type="AlphaFoldDB" id="A0A2I1PD98"/>
<dbReference type="InterPro" id="IPR036425">
    <property type="entry name" value="MoaB/Mog-like_dom_sf"/>
</dbReference>
<evidence type="ECO:0000259" key="3">
    <source>
        <dbReference type="SMART" id="SM00852"/>
    </source>
</evidence>
<dbReference type="PROSITE" id="PS01078">
    <property type="entry name" value="MOCF_BIOSYNTHESIS_1"/>
    <property type="match status" value="1"/>
</dbReference>
<dbReference type="OrthoDB" id="9794429at2"/>
<sequence>MPTAARDSSVRACVLTVSDRVSRGEREDRSGPLARDLLTSGLGDLLEGVDLRVVPDGEDPVREAVAAALREGARLVVTTGGTGVSPRDRTPEGTAPLLDRELPGVATALHAAGAEAGPHALLTRGLVGVVDAGPGAPGALVANLPGSTGGVRDGLAVLLPLVPHVLDQLTGGDHA</sequence>
<accession>A0A2I1PD98</accession>
<dbReference type="Gene3D" id="3.40.980.10">
    <property type="entry name" value="MoaB/Mog-like domain"/>
    <property type="match status" value="1"/>
</dbReference>
<dbReference type="InterPro" id="IPR001453">
    <property type="entry name" value="MoaB/Mog_dom"/>
</dbReference>
<comment type="pathway">
    <text evidence="1">Cofactor biosynthesis; molybdopterin biosynthesis.</text>
</comment>
<evidence type="ECO:0000256" key="2">
    <source>
        <dbReference type="ARBA" id="ARBA00023150"/>
    </source>
</evidence>
<dbReference type="Pfam" id="PF00994">
    <property type="entry name" value="MoCF_biosynth"/>
    <property type="match status" value="1"/>
</dbReference>
<keyword evidence="5" id="KW-1185">Reference proteome</keyword>
<comment type="caution">
    <text evidence="4">The sequence shown here is derived from an EMBL/GenBank/DDBJ whole genome shotgun (WGS) entry which is preliminary data.</text>
</comment>
<reference evidence="4 5" key="1">
    <citation type="submission" date="2017-12" db="EMBL/GenBank/DDBJ databases">
        <title>Phylogenetic diversity of female urinary microbiome.</title>
        <authorList>
            <person name="Thomas-White K."/>
            <person name="Wolfe A.J."/>
        </authorList>
    </citation>
    <scope>NUCLEOTIDE SEQUENCE [LARGE SCALE GENOMIC DNA]</scope>
    <source>
        <strain evidence="4 5">UMB1298</strain>
    </source>
</reference>
<feature type="domain" description="MoaB/Mog" evidence="3">
    <location>
        <begin position="13"/>
        <end position="165"/>
    </location>
</feature>
<organism evidence="4 5">
    <name type="scientific">Kytococcus schroeteri</name>
    <dbReference type="NCBI Taxonomy" id="138300"/>
    <lineage>
        <taxon>Bacteria</taxon>
        <taxon>Bacillati</taxon>
        <taxon>Actinomycetota</taxon>
        <taxon>Actinomycetes</taxon>
        <taxon>Micrococcales</taxon>
        <taxon>Kytococcaceae</taxon>
        <taxon>Kytococcus</taxon>
    </lineage>
</organism>
<dbReference type="UniPathway" id="UPA00344"/>
<dbReference type="Proteomes" id="UP000234206">
    <property type="component" value="Unassembled WGS sequence"/>
</dbReference>
<protein>
    <submittedName>
        <fullName evidence="4">Molybdenum cofactor biosynthesis protein</fullName>
    </submittedName>
</protein>
<dbReference type="CDD" id="cd00886">
    <property type="entry name" value="MogA_MoaB"/>
    <property type="match status" value="1"/>
</dbReference>
<dbReference type="SUPFAM" id="SSF53218">
    <property type="entry name" value="Molybdenum cofactor biosynthesis proteins"/>
    <property type="match status" value="1"/>
</dbReference>
<dbReference type="EMBL" id="PKIZ01000002">
    <property type="protein sequence ID" value="PKZ42612.1"/>
    <property type="molecule type" value="Genomic_DNA"/>
</dbReference>
<evidence type="ECO:0000313" key="5">
    <source>
        <dbReference type="Proteomes" id="UP000234206"/>
    </source>
</evidence>
<proteinExistence type="predicted"/>
<gene>
    <name evidence="4" type="ORF">CYJ76_01720</name>
</gene>
<dbReference type="InterPro" id="IPR008284">
    <property type="entry name" value="MoCF_biosynth_CS"/>
</dbReference>
<dbReference type="PANTHER" id="PTHR43764:SF1">
    <property type="entry name" value="MOLYBDOPTERIN MOLYBDOTRANSFERASE"/>
    <property type="match status" value="1"/>
</dbReference>
<dbReference type="InterPro" id="IPR051920">
    <property type="entry name" value="MPT_Adenylyltrnsfr/MoaC-Rel"/>
</dbReference>
<name>A0A2I1PD98_9MICO</name>
<evidence type="ECO:0000256" key="1">
    <source>
        <dbReference type="ARBA" id="ARBA00005046"/>
    </source>
</evidence>
<dbReference type="SMART" id="SM00852">
    <property type="entry name" value="MoCF_biosynth"/>
    <property type="match status" value="1"/>
</dbReference>
<keyword evidence="2" id="KW-0501">Molybdenum cofactor biosynthesis</keyword>
<evidence type="ECO:0000313" key="4">
    <source>
        <dbReference type="EMBL" id="PKZ42612.1"/>
    </source>
</evidence>